<proteinExistence type="predicted"/>
<gene>
    <name evidence="2" type="ORF">GOP47_0003212</name>
</gene>
<organism evidence="2 3">
    <name type="scientific">Adiantum capillus-veneris</name>
    <name type="common">Maidenhair fern</name>
    <dbReference type="NCBI Taxonomy" id="13818"/>
    <lineage>
        <taxon>Eukaryota</taxon>
        <taxon>Viridiplantae</taxon>
        <taxon>Streptophyta</taxon>
        <taxon>Embryophyta</taxon>
        <taxon>Tracheophyta</taxon>
        <taxon>Polypodiopsida</taxon>
        <taxon>Polypodiidae</taxon>
        <taxon>Polypodiales</taxon>
        <taxon>Pteridineae</taxon>
        <taxon>Pteridaceae</taxon>
        <taxon>Vittarioideae</taxon>
        <taxon>Adiantum</taxon>
    </lineage>
</organism>
<evidence type="ECO:0000313" key="2">
    <source>
        <dbReference type="EMBL" id="KAI5083469.1"/>
    </source>
</evidence>
<evidence type="ECO:0000256" key="1">
    <source>
        <dbReference type="SAM" id="MobiDB-lite"/>
    </source>
</evidence>
<accession>A0A9D4ZPV9</accession>
<dbReference type="AlphaFoldDB" id="A0A9D4ZPV9"/>
<protein>
    <submittedName>
        <fullName evidence="2">Uncharacterized protein</fullName>
    </submittedName>
</protein>
<dbReference type="Proteomes" id="UP000886520">
    <property type="component" value="Chromosome 3"/>
</dbReference>
<evidence type="ECO:0000313" key="3">
    <source>
        <dbReference type="Proteomes" id="UP000886520"/>
    </source>
</evidence>
<sequence length="117" mass="12216">MLASTVQGRVNKAMGGLAGLAGSPWICVINAEAEEEEIGCWISPPAPHGREKRSVVHVLNATFVCPEPASTAKAGGSTNCGADSARDLEQGGVGQQRERVGGLASSTRSKTWRVQRT</sequence>
<dbReference type="EMBL" id="JABFUD020000002">
    <property type="protein sequence ID" value="KAI5083469.1"/>
    <property type="molecule type" value="Genomic_DNA"/>
</dbReference>
<feature type="region of interest" description="Disordered" evidence="1">
    <location>
        <begin position="70"/>
        <end position="117"/>
    </location>
</feature>
<name>A0A9D4ZPV9_ADICA</name>
<reference evidence="2" key="1">
    <citation type="submission" date="2021-01" db="EMBL/GenBank/DDBJ databases">
        <title>Adiantum capillus-veneris genome.</title>
        <authorList>
            <person name="Fang Y."/>
            <person name="Liao Q."/>
        </authorList>
    </citation>
    <scope>NUCLEOTIDE SEQUENCE</scope>
    <source>
        <strain evidence="2">H3</strain>
        <tissue evidence="2">Leaf</tissue>
    </source>
</reference>
<comment type="caution">
    <text evidence="2">The sequence shown here is derived from an EMBL/GenBank/DDBJ whole genome shotgun (WGS) entry which is preliminary data.</text>
</comment>
<keyword evidence="3" id="KW-1185">Reference proteome</keyword>